<accession>A0ABY4N6U3</accession>
<keyword evidence="2" id="KW-1185">Reference proteome</keyword>
<proteinExistence type="predicted"/>
<evidence type="ECO:0000313" key="1">
    <source>
        <dbReference type="EMBL" id="UQN30272.1"/>
    </source>
</evidence>
<protein>
    <submittedName>
        <fullName evidence="1">DUF2971 domain-containing protein</fullName>
    </submittedName>
</protein>
<sequence length="253" mass="28820">MVFREHPGLFDVQDPRVSVWRYMDLSKYLDLLQTSELHMTRVDTMVDQWEGVYGQANAAVRPFIYGAEIANVVSHSLRAAKRHARTHFYLNCWNIGRNESDALWHQYASGPVGVALKSTIGRLKESLPSRGGPAMFGSTVKYVDYDETFIPEDNILGSLIHKREHFQHENEYRLIANWEPEVFKVENGIAVESASDDPPKVLRVPVDLAVLIEQVYVSPEAHDWQRAVVERVSSKYRADLRVVRSRMASGPPA</sequence>
<dbReference type="EMBL" id="CP097218">
    <property type="protein sequence ID" value="UQN30272.1"/>
    <property type="molecule type" value="Genomic_DNA"/>
</dbReference>
<reference evidence="1" key="1">
    <citation type="submission" date="2022-05" db="EMBL/GenBank/DDBJ databases">
        <title>Genomic analysis of Brachybacterium sp. CBA3104.</title>
        <authorList>
            <person name="Roh S.W."/>
            <person name="Kim Y.B."/>
            <person name="Kim Y."/>
        </authorList>
    </citation>
    <scope>NUCLEOTIDE SEQUENCE</scope>
    <source>
        <strain evidence="1">CBA3104</strain>
    </source>
</reference>
<dbReference type="Proteomes" id="UP001055868">
    <property type="component" value="Chromosome"/>
</dbReference>
<name>A0ABY4N6U3_9MICO</name>
<organism evidence="1 2">
    <name type="scientific">Brachybacterium kimchii</name>
    <dbReference type="NCBI Taxonomy" id="2942909"/>
    <lineage>
        <taxon>Bacteria</taxon>
        <taxon>Bacillati</taxon>
        <taxon>Actinomycetota</taxon>
        <taxon>Actinomycetes</taxon>
        <taxon>Micrococcales</taxon>
        <taxon>Dermabacteraceae</taxon>
        <taxon>Brachybacterium</taxon>
    </lineage>
</organism>
<gene>
    <name evidence="1" type="ORF">M4486_02685</name>
</gene>
<evidence type="ECO:0000313" key="2">
    <source>
        <dbReference type="Proteomes" id="UP001055868"/>
    </source>
</evidence>
<dbReference type="RefSeq" id="WP_249479429.1">
    <property type="nucleotide sequence ID" value="NZ_CP097218.1"/>
</dbReference>